<dbReference type="AlphaFoldDB" id="A0A3B9ILF9"/>
<protein>
    <submittedName>
        <fullName evidence="1">Dihydrolipoyl dehydrogenase</fullName>
        <ecNumber evidence="1">1.8.1.4</ecNumber>
    </submittedName>
</protein>
<proteinExistence type="predicted"/>
<evidence type="ECO:0000313" key="2">
    <source>
        <dbReference type="Proteomes" id="UP000257706"/>
    </source>
</evidence>
<evidence type="ECO:0000313" key="1">
    <source>
        <dbReference type="EMBL" id="HAE48059.1"/>
    </source>
</evidence>
<organism evidence="1 2">
    <name type="scientific">Tistrella mobilis</name>
    <dbReference type="NCBI Taxonomy" id="171437"/>
    <lineage>
        <taxon>Bacteria</taxon>
        <taxon>Pseudomonadati</taxon>
        <taxon>Pseudomonadota</taxon>
        <taxon>Alphaproteobacteria</taxon>
        <taxon>Geminicoccales</taxon>
        <taxon>Geminicoccaceae</taxon>
        <taxon>Tistrella</taxon>
    </lineage>
</organism>
<feature type="non-terminal residue" evidence="1">
    <location>
        <position position="60"/>
    </location>
</feature>
<comment type="caution">
    <text evidence="1">The sequence shown here is derived from an EMBL/GenBank/DDBJ whole genome shotgun (WGS) entry which is preliminary data.</text>
</comment>
<reference evidence="1 2" key="1">
    <citation type="journal article" date="2018" name="Nat. Biotechnol.">
        <title>A standardized bacterial taxonomy based on genome phylogeny substantially revises the tree of life.</title>
        <authorList>
            <person name="Parks D.H."/>
            <person name="Chuvochina M."/>
            <person name="Waite D.W."/>
            <person name="Rinke C."/>
            <person name="Skarshewski A."/>
            <person name="Chaumeil P.A."/>
            <person name="Hugenholtz P."/>
        </authorList>
    </citation>
    <scope>NUCLEOTIDE SEQUENCE [LARGE SCALE GENOMIC DNA]</scope>
    <source>
        <strain evidence="1">UBA8739</strain>
    </source>
</reference>
<accession>A0A3B9ILF9</accession>
<feature type="non-terminal residue" evidence="1">
    <location>
        <position position="1"/>
    </location>
</feature>
<dbReference type="Gene3D" id="3.50.50.60">
    <property type="entry name" value="FAD/NAD(P)-binding domain"/>
    <property type="match status" value="1"/>
</dbReference>
<gene>
    <name evidence="1" type="ORF">DCK97_11620</name>
</gene>
<dbReference type="EC" id="1.8.1.4" evidence="1"/>
<dbReference type="GO" id="GO:0004148">
    <property type="term" value="F:dihydrolipoyl dehydrogenase (NADH) activity"/>
    <property type="evidence" value="ECO:0007669"/>
    <property type="project" value="UniProtKB-EC"/>
</dbReference>
<dbReference type="InterPro" id="IPR036188">
    <property type="entry name" value="FAD/NAD-bd_sf"/>
</dbReference>
<dbReference type="EMBL" id="DMAI01000178">
    <property type="protein sequence ID" value="HAE48059.1"/>
    <property type="molecule type" value="Genomic_DNA"/>
</dbReference>
<keyword evidence="1" id="KW-0560">Oxidoreductase</keyword>
<dbReference type="Proteomes" id="UP000257706">
    <property type="component" value="Unassembled WGS sequence"/>
</dbReference>
<name>A0A3B9ILF9_9PROT</name>
<sequence length="60" mass="6653">IPTKALLRAAEVWTLVNHAREFGITVEKPSFDLSAIVKRSRDVAKTLSQGVAHLLKKNKV</sequence>